<dbReference type="AlphaFoldDB" id="A0A1I7TJF0"/>
<reference evidence="3" key="1">
    <citation type="submission" date="2016-11" db="UniProtKB">
        <authorList>
            <consortium name="WormBaseParasite"/>
        </authorList>
    </citation>
    <scope>IDENTIFICATION</scope>
</reference>
<organism evidence="2 3">
    <name type="scientific">Caenorhabditis tropicalis</name>
    <dbReference type="NCBI Taxonomy" id="1561998"/>
    <lineage>
        <taxon>Eukaryota</taxon>
        <taxon>Metazoa</taxon>
        <taxon>Ecdysozoa</taxon>
        <taxon>Nematoda</taxon>
        <taxon>Chromadorea</taxon>
        <taxon>Rhabditida</taxon>
        <taxon>Rhabditina</taxon>
        <taxon>Rhabditomorpha</taxon>
        <taxon>Rhabditoidea</taxon>
        <taxon>Rhabditidae</taxon>
        <taxon>Peloderinae</taxon>
        <taxon>Caenorhabditis</taxon>
    </lineage>
</organism>
<proteinExistence type="predicted"/>
<keyword evidence="2" id="KW-1185">Reference proteome</keyword>
<dbReference type="PROSITE" id="PS50181">
    <property type="entry name" value="FBOX"/>
    <property type="match status" value="1"/>
</dbReference>
<dbReference type="WBParaSite" id="Csp11.Scaffold626.g6518.t1">
    <property type="protein sequence ID" value="Csp11.Scaffold626.g6518.t1"/>
    <property type="gene ID" value="Csp11.Scaffold626.g6518"/>
</dbReference>
<dbReference type="PANTHER" id="PTHR21503:SF8">
    <property type="entry name" value="F-BOX ASSOCIATED DOMAIN-CONTAINING PROTEIN-RELATED"/>
    <property type="match status" value="1"/>
</dbReference>
<accession>A0A1I7TJF0</accession>
<dbReference type="eggNOG" id="ENOG502TIWM">
    <property type="taxonomic scope" value="Eukaryota"/>
</dbReference>
<name>A0A1I7TJF0_9PELO</name>
<evidence type="ECO:0000313" key="2">
    <source>
        <dbReference type="Proteomes" id="UP000095282"/>
    </source>
</evidence>
<dbReference type="Proteomes" id="UP000095282">
    <property type="component" value="Unplaced"/>
</dbReference>
<protein>
    <submittedName>
        <fullName evidence="3">F-box domain-containing protein</fullName>
    </submittedName>
</protein>
<sequence length="554" mass="62471">MCSPAKRHCSQSVKKDEFVTPSPVNDILYVPYADYKNLHQHVAKLTTILASLVQSIATNGSAELSDAVSAAIPAIPILPAVSNPISFSQVLAPASSEVTPVLNSPTSSSSIADQVEANMGKVTHVVIEPLSDSPDDSNQKTTDLASSHKLCTNNFLPIQPSALHVEPANKSPSTMNAIFSKPKVRKGRTPKEPVPVRQSQIKPQESEEFPLLKLPVLPILECVQQLSTIDLFRLNDVCNPFWKKIIRDQIKLGDVHVYVDCDFGSIAIGDLSWFFCSDPNWARGPMSIQTLGPLSMEITKFNFMNGECWLGYVENGSKYPLELAKWMLNTFPKHRLIEISLDLTDDTTEEIFDLVESLNVDKFEDCRVFIPMKSQEEKVNKFFNDIIKIWDALLIKIDYSKKKKVATMRNFGTSLVPIVTSKWASWLVEPGMLCCMILKNVHVNEQFLNSTINKWIDLEYDELALVKIKYLDTLDKEKMLCGIETKEFDKEEFKRHQNHDLFAPYTGENPLVVENQNLGKATIWIDEGSKTFTFAIWDTKPKPEAIEIIKNTRF</sequence>
<evidence type="ECO:0000313" key="3">
    <source>
        <dbReference type="WBParaSite" id="Csp11.Scaffold626.g6518.t1"/>
    </source>
</evidence>
<dbReference type="PANTHER" id="PTHR21503">
    <property type="entry name" value="F-BOX-CONTAINING HYPOTHETICAL PROTEIN C.ELEGANS"/>
    <property type="match status" value="1"/>
</dbReference>
<dbReference type="InterPro" id="IPR001810">
    <property type="entry name" value="F-box_dom"/>
</dbReference>
<feature type="domain" description="F-box" evidence="1">
    <location>
        <begin position="208"/>
        <end position="255"/>
    </location>
</feature>
<evidence type="ECO:0000259" key="1">
    <source>
        <dbReference type="PROSITE" id="PS50181"/>
    </source>
</evidence>